<organism evidence="1">
    <name type="scientific">uncultured bacterium</name>
    <name type="common">gcode 4</name>
    <dbReference type="NCBI Taxonomy" id="1234023"/>
    <lineage>
        <taxon>Bacteria</taxon>
        <taxon>environmental samples</taxon>
    </lineage>
</organism>
<proteinExistence type="predicted"/>
<accession>K2H1G6</accession>
<sequence>MKKALFIFFVIVLSWITIAGTVKTYKDNETESHKEEMKEFLSSELGIFYYDPKKKDFSSKTRNSIFSHYRFSPIDWVYFTSAWSKKPISLKKNGNTTIITISEGEYVFELNDIFEKYEVHAEDFNISQLGKWMFYVNNVKWNYRIYSFNSLLRLDLLSKPKTKVTFDLFPSLLFKYNPEYNKNLISLEFDPQTKKNVEKSADVLRISQIDPIIYVDSKGKKFYSQVMDNPAEDNLIKIAISDINLKFQKYWQLLDMLVNMDIKDIPWAALSKDYSSFFQNQTKKAIYLKNSIAKNFVSFLKNSWDKNKVTEIESNITAIEDSLSQMQEVSDVLYNEWTDIIKNYYYISYFGNILGNIDSIDFRQGWVGAWMKRIFKDKIAGEDYFWELSDLFFTYQFSEANKDVIDSWIDVYLGGLMENKVLKGSDFLNFSFFLTQYSLSEDRISKSSLNIVKYLIDMSNSFYLTIRDSDKVKEGEKKFSTLSVQFYSLTKIIKKLNNSIISNFFEKKPDNSVQLKAEYSQEFWDTVQATISKDITQWLSSLYSQWIKDMQNKKPEFMKYLTQQKVSSSSTKNNYTLLEEQYAKLHYISEEVLANYNSWSKKQNLKKEFRDAKEVIYEESVVMNKAELLAYLSNFNWTDVSSLKLLNENSLMKDWFYNASINVNNSVVEFKLYPEGHKLSNISITDPNTWNKKSYQTSIVLDDKEELYRDLYSAASTESNKRKYDFKNFLENILNLWYESSDVTWENDDTEIKPVESNYISLFKQNKLIDWDFTFIKKFISIPFSSINVTIVNEEYVITIKGAEKTFTTDWRSFSIKLDCSYNFVSKKFEDIRFYVMRESGTWADPYELWGNEVTVSPSVIWLKEFSTKLNLAEYLEVLVQNYIQWATNMKVDLNSSKVYIDSKSFPVNE</sequence>
<protein>
    <submittedName>
        <fullName evidence="1">Uncharacterized protein</fullName>
    </submittedName>
</protein>
<gene>
    <name evidence="1" type="ORF">ACD_2C00130G0006</name>
</gene>
<reference evidence="1" key="1">
    <citation type="journal article" date="2012" name="Science">
        <title>Fermentation, hydrogen, and sulfur metabolism in multiple uncultivated bacterial phyla.</title>
        <authorList>
            <person name="Wrighton K.C."/>
            <person name="Thomas B.C."/>
            <person name="Sharon I."/>
            <person name="Miller C.S."/>
            <person name="Castelle C.J."/>
            <person name="VerBerkmoes N.C."/>
            <person name="Wilkins M.J."/>
            <person name="Hettich R.L."/>
            <person name="Lipton M.S."/>
            <person name="Williams K.H."/>
            <person name="Long P.E."/>
            <person name="Banfield J.F."/>
        </authorList>
    </citation>
    <scope>NUCLEOTIDE SEQUENCE [LARGE SCALE GENOMIC DNA]</scope>
</reference>
<dbReference type="EMBL" id="AMFJ01000130">
    <property type="protein sequence ID" value="EKE29655.1"/>
    <property type="molecule type" value="Genomic_DNA"/>
</dbReference>
<evidence type="ECO:0000313" key="1">
    <source>
        <dbReference type="EMBL" id="EKE29655.1"/>
    </source>
</evidence>
<comment type="caution">
    <text evidence="1">The sequence shown here is derived from an EMBL/GenBank/DDBJ whole genome shotgun (WGS) entry which is preliminary data.</text>
</comment>
<dbReference type="AlphaFoldDB" id="K2H1G6"/>
<name>K2H1G6_9BACT</name>